<comment type="pathway">
    <text evidence="3">Cofactor biosynthesis; tetrahydrofolylpolyglutamate biosynthesis.</text>
</comment>
<comment type="function">
    <text evidence="1">Functions in two distinct reactions of the de novo folate biosynthetic pathway. Catalyzes the addition of a glutamate residue to dihydropteroate (7,8-dihydropteroate or H2Pte) to form dihydrofolate (7,8-dihydrofolate monoglutamate or H2Pte-Glu). Also catalyzes successive additions of L-glutamate to tetrahydrofolate or 10-formyltetrahydrofolate or 5,10-methylenetetrahydrofolate, leading to folylpolyglutamate derivatives.</text>
</comment>
<evidence type="ECO:0000256" key="6">
    <source>
        <dbReference type="ARBA" id="ARBA00013025"/>
    </source>
</evidence>
<evidence type="ECO:0000256" key="8">
    <source>
        <dbReference type="ARBA" id="ARBA00022598"/>
    </source>
</evidence>
<comment type="catalytic activity">
    <reaction evidence="20">
        <text>7,8-dihydropteroate + L-glutamate + ATP = 7,8-dihydrofolate + ADP + phosphate + H(+)</text>
        <dbReference type="Rhea" id="RHEA:23584"/>
        <dbReference type="ChEBI" id="CHEBI:15378"/>
        <dbReference type="ChEBI" id="CHEBI:17839"/>
        <dbReference type="ChEBI" id="CHEBI:29985"/>
        <dbReference type="ChEBI" id="CHEBI:30616"/>
        <dbReference type="ChEBI" id="CHEBI:43474"/>
        <dbReference type="ChEBI" id="CHEBI:57451"/>
        <dbReference type="ChEBI" id="CHEBI:456216"/>
        <dbReference type="EC" id="6.3.2.12"/>
    </reaction>
</comment>
<evidence type="ECO:0000256" key="16">
    <source>
        <dbReference type="ARBA" id="ARBA00032510"/>
    </source>
</evidence>
<evidence type="ECO:0000256" key="20">
    <source>
        <dbReference type="ARBA" id="ARBA00049161"/>
    </source>
</evidence>
<evidence type="ECO:0000256" key="11">
    <source>
        <dbReference type="ARBA" id="ARBA00022840"/>
    </source>
</evidence>
<evidence type="ECO:0000256" key="1">
    <source>
        <dbReference type="ARBA" id="ARBA00002714"/>
    </source>
</evidence>
<evidence type="ECO:0000256" key="10">
    <source>
        <dbReference type="ARBA" id="ARBA00022741"/>
    </source>
</evidence>
<dbReference type="InterPro" id="IPR001645">
    <property type="entry name" value="Folylpolyglutamate_synth"/>
</dbReference>
<dbReference type="SUPFAM" id="SSF53623">
    <property type="entry name" value="MurD-like peptide ligases, catalytic domain"/>
    <property type="match status" value="1"/>
</dbReference>
<evidence type="ECO:0000256" key="5">
    <source>
        <dbReference type="ARBA" id="ARBA00013023"/>
    </source>
</evidence>
<evidence type="ECO:0000256" key="15">
    <source>
        <dbReference type="ARBA" id="ARBA00030592"/>
    </source>
</evidence>
<evidence type="ECO:0000256" key="17">
    <source>
        <dbReference type="ARBA" id="ARBA00047493"/>
    </source>
</evidence>
<dbReference type="InterPro" id="IPR013221">
    <property type="entry name" value="Mur_ligase_cen"/>
</dbReference>
<dbReference type="GO" id="GO:0046656">
    <property type="term" value="P:folic acid biosynthetic process"/>
    <property type="evidence" value="ECO:0007669"/>
    <property type="project" value="UniProtKB-KW"/>
</dbReference>
<name>D0KZW9_HALNC</name>
<dbReference type="PANTHER" id="PTHR11136">
    <property type="entry name" value="FOLYLPOLYGLUTAMATE SYNTHASE-RELATED"/>
    <property type="match status" value="1"/>
</dbReference>
<evidence type="ECO:0000256" key="12">
    <source>
        <dbReference type="ARBA" id="ARBA00022842"/>
    </source>
</evidence>
<dbReference type="GO" id="GO:0046654">
    <property type="term" value="P:tetrahydrofolate biosynthetic process"/>
    <property type="evidence" value="ECO:0007669"/>
    <property type="project" value="UniProtKB-UniPathway"/>
</dbReference>
<evidence type="ECO:0000256" key="21">
    <source>
        <dbReference type="PIRNR" id="PIRNR001563"/>
    </source>
</evidence>
<dbReference type="Gene3D" id="3.40.1190.10">
    <property type="entry name" value="Mur-like, catalytic domain"/>
    <property type="match status" value="1"/>
</dbReference>
<dbReference type="InterPro" id="IPR004101">
    <property type="entry name" value="Mur_ligase_C"/>
</dbReference>
<dbReference type="EC" id="6.3.2.17" evidence="6"/>
<dbReference type="InterPro" id="IPR036565">
    <property type="entry name" value="Mur-like_cat_sf"/>
</dbReference>
<dbReference type="GO" id="GO:0046872">
    <property type="term" value="F:metal ion binding"/>
    <property type="evidence" value="ECO:0007669"/>
    <property type="project" value="UniProtKB-KW"/>
</dbReference>
<organism evidence="24 25">
    <name type="scientific">Halothiobacillus neapolitanus (strain ATCC 23641 / DSM 15147 / CIP 104769 / NCIMB 8539 / c2)</name>
    <name type="common">Thiobacillus neapolitanus</name>
    <dbReference type="NCBI Taxonomy" id="555778"/>
    <lineage>
        <taxon>Bacteria</taxon>
        <taxon>Pseudomonadati</taxon>
        <taxon>Pseudomonadota</taxon>
        <taxon>Gammaproteobacteria</taxon>
        <taxon>Chromatiales</taxon>
        <taxon>Halothiobacillaceae</taxon>
        <taxon>Halothiobacillus</taxon>
    </lineage>
</organism>
<dbReference type="UniPathway" id="UPA00077">
    <property type="reaction ID" value="UER00157"/>
</dbReference>
<dbReference type="PANTHER" id="PTHR11136:SF0">
    <property type="entry name" value="DIHYDROFOLATE SYNTHETASE-RELATED"/>
    <property type="match status" value="1"/>
</dbReference>
<feature type="domain" description="Mur ligase central" evidence="23">
    <location>
        <begin position="54"/>
        <end position="225"/>
    </location>
</feature>
<keyword evidence="25" id="KW-1185">Reference proteome</keyword>
<dbReference type="EMBL" id="CP001801">
    <property type="protein sequence ID" value="ACX95992.1"/>
    <property type="molecule type" value="Genomic_DNA"/>
</dbReference>
<dbReference type="GO" id="GO:0008841">
    <property type="term" value="F:dihydrofolate synthase activity"/>
    <property type="evidence" value="ECO:0007669"/>
    <property type="project" value="UniProtKB-EC"/>
</dbReference>
<dbReference type="Pfam" id="PF08245">
    <property type="entry name" value="Mur_ligase_M"/>
    <property type="match status" value="1"/>
</dbReference>
<dbReference type="Pfam" id="PF02875">
    <property type="entry name" value="Mur_ligase_C"/>
    <property type="match status" value="1"/>
</dbReference>
<evidence type="ECO:0000313" key="25">
    <source>
        <dbReference type="Proteomes" id="UP000009102"/>
    </source>
</evidence>
<keyword evidence="8 21" id="KW-0436">Ligase</keyword>
<accession>D0KZW9</accession>
<dbReference type="GO" id="GO:0004326">
    <property type="term" value="F:tetrahydrofolylpolyglutamate synthase activity"/>
    <property type="evidence" value="ECO:0007669"/>
    <property type="project" value="UniProtKB-EC"/>
</dbReference>
<evidence type="ECO:0000256" key="4">
    <source>
        <dbReference type="ARBA" id="ARBA00008276"/>
    </source>
</evidence>
<keyword evidence="9" id="KW-0479">Metal-binding</keyword>
<evidence type="ECO:0000259" key="22">
    <source>
        <dbReference type="Pfam" id="PF02875"/>
    </source>
</evidence>
<evidence type="ECO:0000256" key="19">
    <source>
        <dbReference type="ARBA" id="ARBA00049035"/>
    </source>
</evidence>
<dbReference type="InterPro" id="IPR036615">
    <property type="entry name" value="Mur_ligase_C_dom_sf"/>
</dbReference>
<gene>
    <name evidence="24" type="ordered locus">Hneap_1156</name>
</gene>
<dbReference type="eggNOG" id="COG0285">
    <property type="taxonomic scope" value="Bacteria"/>
</dbReference>
<dbReference type="STRING" id="555778.Hneap_1156"/>
<dbReference type="Proteomes" id="UP000009102">
    <property type="component" value="Chromosome"/>
</dbReference>
<evidence type="ECO:0000256" key="14">
    <source>
        <dbReference type="ARBA" id="ARBA00030048"/>
    </source>
</evidence>
<reference evidence="24 25" key="1">
    <citation type="submission" date="2009-10" db="EMBL/GenBank/DDBJ databases">
        <title>Complete sequence of Halothiobacillus neapolitanus c2.</title>
        <authorList>
            <consortium name="US DOE Joint Genome Institute"/>
            <person name="Lucas S."/>
            <person name="Copeland A."/>
            <person name="Lapidus A."/>
            <person name="Glavina del Rio T."/>
            <person name="Tice H."/>
            <person name="Bruce D."/>
            <person name="Goodwin L."/>
            <person name="Pitluck S."/>
            <person name="Davenport K."/>
            <person name="Brettin T."/>
            <person name="Detter J.C."/>
            <person name="Han C."/>
            <person name="Tapia R."/>
            <person name="Larimer F."/>
            <person name="Land M."/>
            <person name="Hauser L."/>
            <person name="Kyrpides N."/>
            <person name="Mikhailova N."/>
            <person name="Kerfeld C."/>
            <person name="Cannon G."/>
            <person name="Heinhort S."/>
        </authorList>
    </citation>
    <scope>NUCLEOTIDE SEQUENCE [LARGE SCALE GENOMIC DNA]</scope>
    <source>
        <strain evidence="25">ATCC 23641 / c2</strain>
    </source>
</reference>
<keyword evidence="10 21" id="KW-0547">Nucleotide-binding</keyword>
<comment type="catalytic activity">
    <reaction evidence="18">
        <text>10-formyltetrahydrofolyl-(gamma-L-Glu)(n) + L-glutamate + ATP = 10-formyltetrahydrofolyl-(gamma-L-Glu)(n+1) + ADP + phosphate + H(+)</text>
        <dbReference type="Rhea" id="RHEA:51904"/>
        <dbReference type="Rhea" id="RHEA-COMP:13088"/>
        <dbReference type="Rhea" id="RHEA-COMP:14300"/>
        <dbReference type="ChEBI" id="CHEBI:15378"/>
        <dbReference type="ChEBI" id="CHEBI:29985"/>
        <dbReference type="ChEBI" id="CHEBI:30616"/>
        <dbReference type="ChEBI" id="CHEBI:43474"/>
        <dbReference type="ChEBI" id="CHEBI:134413"/>
        <dbReference type="ChEBI" id="CHEBI:456216"/>
        <dbReference type="EC" id="6.3.2.17"/>
    </reaction>
</comment>
<dbReference type="KEGG" id="hna:Hneap_1156"/>
<comment type="pathway">
    <text evidence="2">Cofactor biosynthesis; tetrahydrofolate biosynthesis; 7,8-dihydrofolate from 2-amino-4-hydroxy-6-hydroxymethyl-7,8-dihydropteridine diphosphate and 4-aminobenzoate: step 2/2.</text>
</comment>
<dbReference type="PIRSF" id="PIRSF001563">
    <property type="entry name" value="Folylpolyglu_synth"/>
    <property type="match status" value="1"/>
</dbReference>
<evidence type="ECO:0000256" key="13">
    <source>
        <dbReference type="ARBA" id="ARBA00022909"/>
    </source>
</evidence>
<evidence type="ECO:0000256" key="3">
    <source>
        <dbReference type="ARBA" id="ARBA00005150"/>
    </source>
</evidence>
<sequence>MSHAPAEQAALAEWLLWLEARNPARIDLGLDRVADVWRKLKQEGNLVVPKVITVAGTNGKGSSVALLEAILLAEGYRVGAYTSPHIERFNERIRLMGADIQDHELVVAMCQLAATDGSEALTYYEWATLAAFLAFCRANLDIWILEVGLGGRLDAVNILDADLALITNIGLDHQAYLGDTRTQIGYEKAGVLRKGQAAVYADTDPIESVIDHANAIGCPLIVRGRDFMVEADATGWRLEQGDRSSYWPLPGMFGRTQVDNAASVVALLQHPKSTLNLRASSIEAGVRSAKNRGRFEIWVHEGRQVILDVAHNLESVRVLLDNLHALATPSRRLAVFGALDDKPIEAMISLCRPEFDEWYLGQLDSVRSASIARLSSALDRPQISETSITSAYNAAFAHSAVGDQIIAFGSFYTVSAIRHVLSQSGAHLV</sequence>
<protein>
    <recommendedName>
        <fullName evidence="7">Dihydrofolate synthase/folylpolyglutamate synthase</fullName>
        <ecNumber evidence="5">6.3.2.12</ecNumber>
        <ecNumber evidence="6">6.3.2.17</ecNumber>
    </recommendedName>
    <alternativeName>
        <fullName evidence="16">Folylpoly-gamma-glutamate synthetase-dihydrofolate synthetase</fullName>
    </alternativeName>
    <alternativeName>
        <fullName evidence="14">Folylpolyglutamate synthetase</fullName>
    </alternativeName>
    <alternativeName>
        <fullName evidence="15">Tetrahydrofolylpolyglutamate synthase</fullName>
    </alternativeName>
</protein>
<evidence type="ECO:0000256" key="2">
    <source>
        <dbReference type="ARBA" id="ARBA00004799"/>
    </source>
</evidence>
<evidence type="ECO:0000256" key="7">
    <source>
        <dbReference type="ARBA" id="ARBA00019357"/>
    </source>
</evidence>
<evidence type="ECO:0000256" key="9">
    <source>
        <dbReference type="ARBA" id="ARBA00022723"/>
    </source>
</evidence>
<dbReference type="AlphaFoldDB" id="D0KZW9"/>
<dbReference type="EC" id="6.3.2.12" evidence="5"/>
<comment type="similarity">
    <text evidence="4 21">Belongs to the folylpolyglutamate synthase family.</text>
</comment>
<comment type="catalytic activity">
    <reaction evidence="17">
        <text>(6S)-5,6,7,8-tetrahydrofolyl-(gamma-L-Glu)(n) + L-glutamate + ATP = (6S)-5,6,7,8-tetrahydrofolyl-(gamma-L-Glu)(n+1) + ADP + phosphate + H(+)</text>
        <dbReference type="Rhea" id="RHEA:10580"/>
        <dbReference type="Rhea" id="RHEA-COMP:14738"/>
        <dbReference type="Rhea" id="RHEA-COMP:14740"/>
        <dbReference type="ChEBI" id="CHEBI:15378"/>
        <dbReference type="ChEBI" id="CHEBI:29985"/>
        <dbReference type="ChEBI" id="CHEBI:30616"/>
        <dbReference type="ChEBI" id="CHEBI:43474"/>
        <dbReference type="ChEBI" id="CHEBI:141005"/>
        <dbReference type="ChEBI" id="CHEBI:456216"/>
        <dbReference type="EC" id="6.3.2.17"/>
    </reaction>
</comment>
<keyword evidence="12" id="KW-0460">Magnesium</keyword>
<feature type="domain" description="Mur ligase C-terminal" evidence="22">
    <location>
        <begin position="293"/>
        <end position="411"/>
    </location>
</feature>
<dbReference type="Gene3D" id="3.90.190.20">
    <property type="entry name" value="Mur ligase, C-terminal domain"/>
    <property type="match status" value="1"/>
</dbReference>
<keyword evidence="11 21" id="KW-0067">ATP-binding</keyword>
<dbReference type="RefSeq" id="WP_012824028.1">
    <property type="nucleotide sequence ID" value="NC_013422.1"/>
</dbReference>
<dbReference type="HOGENOM" id="CLU_015869_1_0_6"/>
<keyword evidence="13" id="KW-0289">Folate biosynthesis</keyword>
<dbReference type="GO" id="GO:0005737">
    <property type="term" value="C:cytoplasm"/>
    <property type="evidence" value="ECO:0007669"/>
    <property type="project" value="TreeGrafter"/>
</dbReference>
<dbReference type="NCBIfam" id="TIGR01499">
    <property type="entry name" value="folC"/>
    <property type="match status" value="1"/>
</dbReference>
<evidence type="ECO:0000256" key="18">
    <source>
        <dbReference type="ARBA" id="ARBA00047808"/>
    </source>
</evidence>
<proteinExistence type="inferred from homology"/>
<dbReference type="GO" id="GO:0005524">
    <property type="term" value="F:ATP binding"/>
    <property type="evidence" value="ECO:0007669"/>
    <property type="project" value="UniProtKB-KW"/>
</dbReference>
<dbReference type="SUPFAM" id="SSF53244">
    <property type="entry name" value="MurD-like peptide ligases, peptide-binding domain"/>
    <property type="match status" value="1"/>
</dbReference>
<evidence type="ECO:0000313" key="24">
    <source>
        <dbReference type="EMBL" id="ACX95992.1"/>
    </source>
</evidence>
<comment type="catalytic activity">
    <reaction evidence="19">
        <text>(6R)-5,10-methylenetetrahydrofolyl-(gamma-L-Glu)(n) + L-glutamate + ATP = (6R)-5,10-methylenetetrahydrofolyl-(gamma-L-Glu)(n+1) + ADP + phosphate + H(+)</text>
        <dbReference type="Rhea" id="RHEA:51912"/>
        <dbReference type="Rhea" id="RHEA-COMP:13257"/>
        <dbReference type="Rhea" id="RHEA-COMP:13258"/>
        <dbReference type="ChEBI" id="CHEBI:15378"/>
        <dbReference type="ChEBI" id="CHEBI:29985"/>
        <dbReference type="ChEBI" id="CHEBI:30616"/>
        <dbReference type="ChEBI" id="CHEBI:43474"/>
        <dbReference type="ChEBI" id="CHEBI:136572"/>
        <dbReference type="ChEBI" id="CHEBI:456216"/>
        <dbReference type="EC" id="6.3.2.17"/>
    </reaction>
</comment>
<evidence type="ECO:0000259" key="23">
    <source>
        <dbReference type="Pfam" id="PF08245"/>
    </source>
</evidence>